<name>A0A1X9SVW0_9BACT</name>
<accession>A0A1X9SVW0</accession>
<dbReference type="Proteomes" id="UP000194260">
    <property type="component" value="Chromosome"/>
</dbReference>
<evidence type="ECO:0000313" key="2">
    <source>
        <dbReference type="Proteomes" id="UP000194260"/>
    </source>
</evidence>
<reference evidence="2" key="1">
    <citation type="journal article" date="2017" name="Genome Biol. Evol.">
        <title>Comparative Genomic Analysis Identifies a Campylobacter Clade Deficient in Selenium Metabolism.</title>
        <authorList>
            <person name="Miller W.G."/>
            <person name="Yee E."/>
            <person name="Lopes B.S."/>
            <person name="Chapman M.H."/>
            <person name="Huynh S."/>
            <person name="Bono J.L."/>
            <person name="Parker C.T."/>
            <person name="Strachan N.J.C."/>
            <person name="Forbes K.J."/>
        </authorList>
    </citation>
    <scope>NUCLEOTIDE SEQUENCE [LARGE SCALE GENOMIC DNA]</scope>
    <source>
        <strain evidence="2">RM6137</strain>
    </source>
</reference>
<dbReference type="RefSeq" id="WP_086297026.1">
    <property type="nucleotide sequence ID" value="NZ_CP018789.1"/>
</dbReference>
<protein>
    <submittedName>
        <fullName evidence="1">Uncharacterized protein</fullName>
    </submittedName>
</protein>
<dbReference type="STRING" id="1660073.CSUIS_0555"/>
<sequence length="142" mass="15674">MPNSAMIIDPALAGGGIGLTPTQNQPTTTNCCDDKLDELIRYLSISVPAKLEELTLRIDAVAAHWQEASRIGKEVHNALISSLSANPSRFLIGGVEYDNFAKLNERLQEVVFDTLDRVEETKQFILDEVSKATVFDNIEIVE</sequence>
<dbReference type="KEGG" id="camy:CSUIS_0555"/>
<dbReference type="EMBL" id="CP018789">
    <property type="protein sequence ID" value="ARR00382.1"/>
    <property type="molecule type" value="Genomic_DNA"/>
</dbReference>
<dbReference type="AlphaFoldDB" id="A0A1X9SVW0"/>
<evidence type="ECO:0000313" key="1">
    <source>
        <dbReference type="EMBL" id="ARR00382.1"/>
    </source>
</evidence>
<organism evidence="1 2">
    <name type="scientific">Campylobacter porcelli</name>
    <dbReference type="NCBI Taxonomy" id="1660073"/>
    <lineage>
        <taxon>Bacteria</taxon>
        <taxon>Pseudomonadati</taxon>
        <taxon>Campylobacterota</taxon>
        <taxon>Epsilonproteobacteria</taxon>
        <taxon>Campylobacterales</taxon>
        <taxon>Campylobacteraceae</taxon>
        <taxon>Campylobacter</taxon>
    </lineage>
</organism>
<gene>
    <name evidence="1" type="ORF">CSUIS_0555</name>
</gene>
<proteinExistence type="predicted"/>